<comment type="caution">
    <text evidence="1">The sequence shown here is derived from an EMBL/GenBank/DDBJ whole genome shotgun (WGS) entry which is preliminary data.</text>
</comment>
<name>A0A0F9PCK8_9ZZZZ</name>
<sequence length="81" mass="8728">MKKLLGSGLLVGLFLLLVACASPVVEYQGVVESVEIGNPTWILVLDSGAVLYARGSLPIEVGKEYIFLVQSNKIRTVKPVK</sequence>
<gene>
    <name evidence="1" type="ORF">LCGC14_1154860</name>
</gene>
<proteinExistence type="predicted"/>
<organism evidence="1">
    <name type="scientific">marine sediment metagenome</name>
    <dbReference type="NCBI Taxonomy" id="412755"/>
    <lineage>
        <taxon>unclassified sequences</taxon>
        <taxon>metagenomes</taxon>
        <taxon>ecological metagenomes</taxon>
    </lineage>
</organism>
<dbReference type="AlphaFoldDB" id="A0A0F9PCK8"/>
<dbReference type="EMBL" id="LAZR01005584">
    <property type="protein sequence ID" value="KKM98740.1"/>
    <property type="molecule type" value="Genomic_DNA"/>
</dbReference>
<evidence type="ECO:0000313" key="1">
    <source>
        <dbReference type="EMBL" id="KKM98740.1"/>
    </source>
</evidence>
<accession>A0A0F9PCK8</accession>
<dbReference type="PROSITE" id="PS51257">
    <property type="entry name" value="PROKAR_LIPOPROTEIN"/>
    <property type="match status" value="1"/>
</dbReference>
<protein>
    <submittedName>
        <fullName evidence="1">Uncharacterized protein</fullName>
    </submittedName>
</protein>
<reference evidence="1" key="1">
    <citation type="journal article" date="2015" name="Nature">
        <title>Complex archaea that bridge the gap between prokaryotes and eukaryotes.</title>
        <authorList>
            <person name="Spang A."/>
            <person name="Saw J.H."/>
            <person name="Jorgensen S.L."/>
            <person name="Zaremba-Niedzwiedzka K."/>
            <person name="Martijn J."/>
            <person name="Lind A.E."/>
            <person name="van Eijk R."/>
            <person name="Schleper C."/>
            <person name="Guy L."/>
            <person name="Ettema T.J."/>
        </authorList>
    </citation>
    <scope>NUCLEOTIDE SEQUENCE</scope>
</reference>